<dbReference type="InterPro" id="IPR050181">
    <property type="entry name" value="Cold_shock_domain"/>
</dbReference>
<dbReference type="GO" id="GO:0005829">
    <property type="term" value="C:cytosol"/>
    <property type="evidence" value="ECO:0007669"/>
    <property type="project" value="UniProtKB-ARBA"/>
</dbReference>
<dbReference type="CDD" id="cd04458">
    <property type="entry name" value="CSP_CDS"/>
    <property type="match status" value="1"/>
</dbReference>
<proteinExistence type="predicted"/>
<dbReference type="PANTHER" id="PTHR11544">
    <property type="entry name" value="COLD SHOCK DOMAIN CONTAINING PROTEINS"/>
    <property type="match status" value="1"/>
</dbReference>
<organism evidence="3 4">
    <name type="scientific">Aureispira anguillae</name>
    <dbReference type="NCBI Taxonomy" id="2864201"/>
    <lineage>
        <taxon>Bacteria</taxon>
        <taxon>Pseudomonadati</taxon>
        <taxon>Bacteroidota</taxon>
        <taxon>Saprospiria</taxon>
        <taxon>Saprospirales</taxon>
        <taxon>Saprospiraceae</taxon>
        <taxon>Aureispira</taxon>
    </lineage>
</organism>
<feature type="compositionally biased region" description="Basic residues" evidence="1">
    <location>
        <begin position="10"/>
        <end position="19"/>
    </location>
</feature>
<dbReference type="GO" id="GO:0003676">
    <property type="term" value="F:nucleic acid binding"/>
    <property type="evidence" value="ECO:0007669"/>
    <property type="project" value="InterPro"/>
</dbReference>
<dbReference type="SUPFAM" id="SSF50249">
    <property type="entry name" value="Nucleic acid-binding proteins"/>
    <property type="match status" value="1"/>
</dbReference>
<evidence type="ECO:0000313" key="3">
    <source>
        <dbReference type="EMBL" id="BDS11576.1"/>
    </source>
</evidence>
<dbReference type="Proteomes" id="UP001060919">
    <property type="component" value="Chromosome"/>
</dbReference>
<reference evidence="3" key="1">
    <citation type="submission" date="2022-09" db="EMBL/GenBank/DDBJ databases">
        <title>Aureispira anguillicida sp. nov., isolated from Leptocephalus of Japanese eel Anguilla japonica.</title>
        <authorList>
            <person name="Yuasa K."/>
            <person name="Mekata T."/>
            <person name="Ikunari K."/>
        </authorList>
    </citation>
    <scope>NUCLEOTIDE SEQUENCE</scope>
    <source>
        <strain evidence="3">EL160426</strain>
    </source>
</reference>
<accession>A0A916DTL3</accession>
<dbReference type="EMBL" id="AP026867">
    <property type="protein sequence ID" value="BDS11576.1"/>
    <property type="molecule type" value="Genomic_DNA"/>
</dbReference>
<feature type="region of interest" description="Disordered" evidence="1">
    <location>
        <begin position="1"/>
        <end position="30"/>
    </location>
</feature>
<feature type="compositionally biased region" description="Basic and acidic residues" evidence="1">
    <location>
        <begin position="20"/>
        <end position="30"/>
    </location>
</feature>
<dbReference type="PRINTS" id="PR00050">
    <property type="entry name" value="COLDSHOCK"/>
</dbReference>
<name>A0A916DTL3_9BACT</name>
<dbReference type="KEGG" id="aup:AsAng_0022900"/>
<dbReference type="Gene3D" id="2.40.50.140">
    <property type="entry name" value="Nucleic acid-binding proteins"/>
    <property type="match status" value="1"/>
</dbReference>
<dbReference type="InterPro" id="IPR002059">
    <property type="entry name" value="CSP_DNA-bd"/>
</dbReference>
<dbReference type="Pfam" id="PF00313">
    <property type="entry name" value="CSD"/>
    <property type="match status" value="1"/>
</dbReference>
<evidence type="ECO:0000256" key="1">
    <source>
        <dbReference type="SAM" id="MobiDB-lite"/>
    </source>
</evidence>
<dbReference type="InterPro" id="IPR011129">
    <property type="entry name" value="CSD"/>
</dbReference>
<keyword evidence="4" id="KW-1185">Reference proteome</keyword>
<dbReference type="RefSeq" id="WP_264792733.1">
    <property type="nucleotide sequence ID" value="NZ_AP026867.1"/>
</dbReference>
<protein>
    <submittedName>
        <fullName evidence="3">Cold shock domain-containing protein</fullName>
    </submittedName>
</protein>
<sequence>MADSFNKKEREKKKEKRRKEKAERKLKQKLEGNKTEEFMYLDENGNLTPIKPDPSKKTEINLEDIEIGVPKKTDLEEELVQTGVVKFFNTEKGYGFITKKDSNESIFVHVNNLIDEIKDKDKVAFEVEMGAKGPIAVNVKLLP</sequence>
<feature type="domain" description="CSD" evidence="2">
    <location>
        <begin position="80"/>
        <end position="141"/>
    </location>
</feature>
<dbReference type="InterPro" id="IPR012340">
    <property type="entry name" value="NA-bd_OB-fold"/>
</dbReference>
<gene>
    <name evidence="3" type="ORF">AsAng_0022900</name>
</gene>
<evidence type="ECO:0000259" key="2">
    <source>
        <dbReference type="PROSITE" id="PS51857"/>
    </source>
</evidence>
<dbReference type="SMART" id="SM00357">
    <property type="entry name" value="CSP"/>
    <property type="match status" value="1"/>
</dbReference>
<dbReference type="AlphaFoldDB" id="A0A916DTL3"/>
<dbReference type="PROSITE" id="PS51857">
    <property type="entry name" value="CSD_2"/>
    <property type="match status" value="1"/>
</dbReference>
<evidence type="ECO:0000313" key="4">
    <source>
        <dbReference type="Proteomes" id="UP001060919"/>
    </source>
</evidence>